<feature type="compositionally biased region" description="Basic and acidic residues" evidence="1">
    <location>
        <begin position="53"/>
        <end position="64"/>
    </location>
</feature>
<gene>
    <name evidence="2" type="ORF">PECUL_23A046525</name>
</gene>
<name>A0AAD1VRX3_PELCU</name>
<sequence length="64" mass="7288">MAMDKSMEQHIAHKRGRISSQRDREDFDSDGSFVEVQSEVGKGVYSSEDSDSVEQHKDIKTIEN</sequence>
<dbReference type="Proteomes" id="UP001295444">
    <property type="component" value="Chromosome 02"/>
</dbReference>
<evidence type="ECO:0000313" key="2">
    <source>
        <dbReference type="EMBL" id="CAH2248792.1"/>
    </source>
</evidence>
<feature type="compositionally biased region" description="Basic and acidic residues" evidence="1">
    <location>
        <begin position="1"/>
        <end position="11"/>
    </location>
</feature>
<feature type="region of interest" description="Disordered" evidence="1">
    <location>
        <begin position="1"/>
        <end position="64"/>
    </location>
</feature>
<accession>A0AAD1VRX3</accession>
<reference evidence="2" key="1">
    <citation type="submission" date="2022-03" db="EMBL/GenBank/DDBJ databases">
        <authorList>
            <person name="Alioto T."/>
            <person name="Alioto T."/>
            <person name="Gomez Garrido J."/>
        </authorList>
    </citation>
    <scope>NUCLEOTIDE SEQUENCE</scope>
</reference>
<keyword evidence="3" id="KW-1185">Reference proteome</keyword>
<proteinExistence type="predicted"/>
<organism evidence="2 3">
    <name type="scientific">Pelobates cultripes</name>
    <name type="common">Western spadefoot toad</name>
    <dbReference type="NCBI Taxonomy" id="61616"/>
    <lineage>
        <taxon>Eukaryota</taxon>
        <taxon>Metazoa</taxon>
        <taxon>Chordata</taxon>
        <taxon>Craniata</taxon>
        <taxon>Vertebrata</taxon>
        <taxon>Euteleostomi</taxon>
        <taxon>Amphibia</taxon>
        <taxon>Batrachia</taxon>
        <taxon>Anura</taxon>
        <taxon>Pelobatoidea</taxon>
        <taxon>Pelobatidae</taxon>
        <taxon>Pelobates</taxon>
    </lineage>
</organism>
<evidence type="ECO:0000313" key="3">
    <source>
        <dbReference type="Proteomes" id="UP001295444"/>
    </source>
</evidence>
<evidence type="ECO:0000256" key="1">
    <source>
        <dbReference type="SAM" id="MobiDB-lite"/>
    </source>
</evidence>
<protein>
    <submittedName>
        <fullName evidence="2">Uncharacterized protein</fullName>
    </submittedName>
</protein>
<dbReference type="EMBL" id="OW240913">
    <property type="protein sequence ID" value="CAH2248792.1"/>
    <property type="molecule type" value="Genomic_DNA"/>
</dbReference>
<dbReference type="AlphaFoldDB" id="A0AAD1VRX3"/>